<dbReference type="EMBL" id="JAYXUG010000013">
    <property type="protein sequence ID" value="MEC6832964.1"/>
    <property type="molecule type" value="Genomic_DNA"/>
</dbReference>
<evidence type="ECO:0000313" key="1">
    <source>
        <dbReference type="EMBL" id="MEC6832964.1"/>
    </source>
</evidence>
<reference evidence="1 2" key="1">
    <citation type="submission" date="2024-01" db="EMBL/GenBank/DDBJ databases">
        <title>Active colonisers of the gastrointestinal tract of Atlantic salmon farmed in a warm water region.</title>
        <authorList>
            <person name="Bowman J.P."/>
        </authorList>
    </citation>
    <scope>NUCLEOTIDE SEQUENCE [LARGE SCALE GENOMIC DNA]</scope>
    <source>
        <strain evidence="1 2">S3MW1</strain>
    </source>
</reference>
<dbReference type="Proteomes" id="UP001306119">
    <property type="component" value="Unassembled WGS sequence"/>
</dbReference>
<organism evidence="1 2">
    <name type="scientific">Photobacterium toruni</name>
    <dbReference type="NCBI Taxonomy" id="1935446"/>
    <lineage>
        <taxon>Bacteria</taxon>
        <taxon>Pseudomonadati</taxon>
        <taxon>Pseudomonadota</taxon>
        <taxon>Gammaproteobacteria</taxon>
        <taxon>Vibrionales</taxon>
        <taxon>Vibrionaceae</taxon>
        <taxon>Photobacterium</taxon>
    </lineage>
</organism>
<protein>
    <recommendedName>
        <fullName evidence="3">Phage tail sheath protein</fullName>
    </recommendedName>
</protein>
<evidence type="ECO:0008006" key="3">
    <source>
        <dbReference type="Google" id="ProtNLM"/>
    </source>
</evidence>
<accession>A0ABU6L9I3</accession>
<dbReference type="RefSeq" id="WP_327775265.1">
    <property type="nucleotide sequence ID" value="NZ_JAYXUG010000013.1"/>
</dbReference>
<name>A0ABU6L9I3_9GAMM</name>
<comment type="caution">
    <text evidence="1">The sequence shown here is derived from an EMBL/GenBank/DDBJ whole genome shotgun (WGS) entry which is preliminary data.</text>
</comment>
<gene>
    <name evidence="1" type="ORF">VXS06_14450</name>
</gene>
<evidence type="ECO:0000313" key="2">
    <source>
        <dbReference type="Proteomes" id="UP001306119"/>
    </source>
</evidence>
<proteinExistence type="predicted"/>
<sequence length="525" mass="57000">MDSSIPFTQSNVAEVAVAPINADATLSAGGAGNRLIFAGLTISSKGKPFEVLSVNSDNYKALLGKVYHPSLGKVSEPLRHISDAVKGGNGLVVRVVPDDAKYPVLKLATVTKGKTATLATSAQPFGMSVELGESEKLAFFIEDGAVSDNRALEIKQADADMYGAGMFEVLVYETDLTGFETVLEKHIVSTNPEALNDMGLPAYICTVLESQSKTIRAVIAHDLTELPIVAKTKFVGGTEGNIKSISSGQYDKALAVLKATVTQFTHILGLGCYEPAVIKSLINIANGRRVSGFFDLDPRLSYEQAVQAKIDLSIGDERACFYHMPFSCVDPTYRCRSVWGLSGIIFTAKAKGVMKTSPTGGWHYTPAGEERALITRQGLRQLESAGVPDYEKMYKVRINKLATNKAGYLFVDDSLTSYVRENYLRFEQVVSVTDAVSRDFIELANALKHNPDGVTYDGLTRGMTRILESYYTSGALVTPTHPEIDGKEPYKLIVKKTDKDAWEISFALSITGSGRRFMAKPILIA</sequence>
<keyword evidence="2" id="KW-1185">Reference proteome</keyword>